<dbReference type="HAMAP" id="MF_01987">
    <property type="entry name" value="Ribokinase"/>
    <property type="match status" value="1"/>
</dbReference>
<feature type="binding site" evidence="12">
    <location>
        <begin position="233"/>
        <end position="234"/>
    </location>
    <ligand>
        <name>ATP</name>
        <dbReference type="ChEBI" id="CHEBI:30616"/>
    </ligand>
</feature>
<feature type="binding site" evidence="12">
    <location>
        <position position="267"/>
    </location>
    <ligand>
        <name>K(+)</name>
        <dbReference type="ChEBI" id="CHEBI:29103"/>
    </ligand>
</feature>
<feature type="binding site" evidence="12">
    <location>
        <begin position="201"/>
        <end position="206"/>
    </location>
    <ligand>
        <name>ATP</name>
        <dbReference type="ChEBI" id="CHEBI:30616"/>
    </ligand>
</feature>
<comment type="catalytic activity">
    <reaction evidence="12">
        <text>D-ribose + ATP = D-ribose 5-phosphate + ADP + H(+)</text>
        <dbReference type="Rhea" id="RHEA:13697"/>
        <dbReference type="ChEBI" id="CHEBI:15378"/>
        <dbReference type="ChEBI" id="CHEBI:30616"/>
        <dbReference type="ChEBI" id="CHEBI:47013"/>
        <dbReference type="ChEBI" id="CHEBI:78346"/>
        <dbReference type="ChEBI" id="CHEBI:456216"/>
        <dbReference type="EC" id="2.7.1.15"/>
    </reaction>
</comment>
<feature type="active site" description="Proton acceptor" evidence="12">
    <location>
        <position position="234"/>
    </location>
</feature>
<feature type="binding site" evidence="12">
    <location>
        <position position="228"/>
    </location>
    <ligand>
        <name>K(+)</name>
        <dbReference type="ChEBI" id="CHEBI:29103"/>
    </ligand>
</feature>
<evidence type="ECO:0000256" key="2">
    <source>
        <dbReference type="ARBA" id="ARBA00012035"/>
    </source>
</evidence>
<accession>A0A0M2HXL6</accession>
<keyword evidence="10 12" id="KW-0630">Potassium</keyword>
<dbReference type="PATRIC" id="fig|273678.4.peg.280"/>
<keyword evidence="12" id="KW-0963">Cytoplasm</keyword>
<feature type="binding site" evidence="12">
    <location>
        <position position="264"/>
    </location>
    <ligand>
        <name>K(+)</name>
        <dbReference type="ChEBI" id="CHEBI:29103"/>
    </ligand>
</feature>
<dbReference type="Proteomes" id="UP000033900">
    <property type="component" value="Unassembled WGS sequence"/>
</dbReference>
<dbReference type="AlphaFoldDB" id="A0A0M2HXL6"/>
<keyword evidence="7 12" id="KW-0418">Kinase</keyword>
<comment type="activity regulation">
    <text evidence="12">Activated by a monovalent cation that binds near, but not in, the active site. The most likely occupant of the site in vivo is potassium. Ion binding induces a conformational change that may alter substrate affinity.</text>
</comment>
<organism evidence="14 15">
    <name type="scientific">Microbacterium hydrocarbonoxydans</name>
    <dbReference type="NCBI Taxonomy" id="273678"/>
    <lineage>
        <taxon>Bacteria</taxon>
        <taxon>Bacillati</taxon>
        <taxon>Actinomycetota</taxon>
        <taxon>Actinomycetes</taxon>
        <taxon>Micrococcales</taxon>
        <taxon>Microbacteriaceae</taxon>
        <taxon>Microbacterium</taxon>
    </lineage>
</organism>
<comment type="subcellular location">
    <subcellularLocation>
        <location evidence="12">Cytoplasm</location>
    </subcellularLocation>
</comment>
<evidence type="ECO:0000259" key="13">
    <source>
        <dbReference type="Pfam" id="PF00294"/>
    </source>
</evidence>
<feature type="domain" description="Carbohydrate kinase PfkB" evidence="13">
    <location>
        <begin position="10"/>
        <end position="272"/>
    </location>
</feature>
<sequence length="286" mass="29103">MIPPETDAIRVTVVGAINVDLTARVSRAPSRGETVGDGVLAREAGGKGANQAVAAARLGAVVSLVGAVGDDPDGREMRSSLSRAGVDTANVQTSVEPTGTALIVVDSEGENSIVVCPGANSMIDPDSVRLPDQEALLMQLEVQDDVVVAAAVQASGFVAVNASPARSIPEPVLSRADLFIVNETEYAQLPEIRNAPLLAVTLGAEGAVLYEHGIEISRADGLATVVRNTVGAGDAFAAALVIGLARSDDRAVALQRACPVGAAAVADEHSQADLGPLDDYPAMGRG</sequence>
<evidence type="ECO:0000256" key="9">
    <source>
        <dbReference type="ARBA" id="ARBA00022842"/>
    </source>
</evidence>
<comment type="pathway">
    <text evidence="12">Carbohydrate metabolism; D-ribose degradation; D-ribose 5-phosphate from beta-D-ribopyranose: step 2/2.</text>
</comment>
<dbReference type="SUPFAM" id="SSF53613">
    <property type="entry name" value="Ribokinase-like"/>
    <property type="match status" value="1"/>
</dbReference>
<comment type="similarity">
    <text evidence="1">Belongs to the carbohydrate kinase pfkB family.</text>
</comment>
<keyword evidence="5 12" id="KW-0479">Metal-binding</keyword>
<dbReference type="PROSITE" id="PS00584">
    <property type="entry name" value="PFKB_KINASES_2"/>
    <property type="match status" value="1"/>
</dbReference>
<evidence type="ECO:0000256" key="8">
    <source>
        <dbReference type="ARBA" id="ARBA00022840"/>
    </source>
</evidence>
<evidence type="ECO:0000256" key="11">
    <source>
        <dbReference type="ARBA" id="ARBA00023277"/>
    </source>
</evidence>
<comment type="similarity">
    <text evidence="12">Belongs to the carbohydrate kinase PfkB family. Ribokinase subfamily.</text>
</comment>
<dbReference type="InterPro" id="IPR029056">
    <property type="entry name" value="Ribokinase-like"/>
</dbReference>
<comment type="cofactor">
    <cofactor evidence="12">
        <name>Mg(2+)</name>
        <dbReference type="ChEBI" id="CHEBI:18420"/>
    </cofactor>
    <text evidence="12">Requires a divalent cation, most likely magnesium in vivo, as an electrophilic catalyst to aid phosphoryl group transfer. It is the chelate of the metal and the nucleotide that is the actual substrate.</text>
</comment>
<dbReference type="PANTHER" id="PTHR10584">
    <property type="entry name" value="SUGAR KINASE"/>
    <property type="match status" value="1"/>
</dbReference>
<evidence type="ECO:0000256" key="7">
    <source>
        <dbReference type="ARBA" id="ARBA00022777"/>
    </source>
</evidence>
<evidence type="ECO:0000313" key="15">
    <source>
        <dbReference type="Proteomes" id="UP000033900"/>
    </source>
</evidence>
<dbReference type="PRINTS" id="PR00990">
    <property type="entry name" value="RIBOKINASE"/>
</dbReference>
<evidence type="ECO:0000256" key="4">
    <source>
        <dbReference type="ARBA" id="ARBA00022679"/>
    </source>
</evidence>
<dbReference type="InterPro" id="IPR011877">
    <property type="entry name" value="Ribokinase"/>
</dbReference>
<evidence type="ECO:0000256" key="10">
    <source>
        <dbReference type="ARBA" id="ARBA00022958"/>
    </source>
</evidence>
<name>A0A0M2HXL6_9MICO</name>
<feature type="binding site" evidence="12">
    <location>
        <position position="182"/>
    </location>
    <ligand>
        <name>ATP</name>
        <dbReference type="ChEBI" id="CHEBI:30616"/>
    </ligand>
</feature>
<keyword evidence="9 12" id="KW-0460">Magnesium</keyword>
<keyword evidence="11 12" id="KW-0119">Carbohydrate metabolism</keyword>
<evidence type="ECO:0000256" key="3">
    <source>
        <dbReference type="ARBA" id="ARBA00016943"/>
    </source>
</evidence>
<dbReference type="InterPro" id="IPR011611">
    <property type="entry name" value="PfkB_dom"/>
</dbReference>
<feature type="binding site" evidence="12">
    <location>
        <begin position="18"/>
        <end position="20"/>
    </location>
    <ligand>
        <name>substrate</name>
    </ligand>
</feature>
<keyword evidence="6 12" id="KW-0547">Nucleotide-binding</keyword>
<comment type="subunit">
    <text evidence="12">Homodimer.</text>
</comment>
<dbReference type="STRING" id="273678.RS84_00286"/>
<feature type="binding site" evidence="12">
    <location>
        <position position="141"/>
    </location>
    <ligand>
        <name>substrate</name>
    </ligand>
</feature>
<dbReference type="EMBL" id="JYJB01000004">
    <property type="protein sequence ID" value="KJL49174.1"/>
    <property type="molecule type" value="Genomic_DNA"/>
</dbReference>
<dbReference type="EC" id="2.7.1.15" evidence="2 12"/>
<dbReference type="Gene3D" id="3.40.1190.20">
    <property type="match status" value="1"/>
</dbReference>
<dbReference type="UniPathway" id="UPA00916">
    <property type="reaction ID" value="UER00889"/>
</dbReference>
<keyword evidence="15" id="KW-1185">Reference proteome</keyword>
<evidence type="ECO:0000256" key="12">
    <source>
        <dbReference type="HAMAP-Rule" id="MF_01987"/>
    </source>
</evidence>
<dbReference type="PANTHER" id="PTHR10584:SF166">
    <property type="entry name" value="RIBOKINASE"/>
    <property type="match status" value="1"/>
</dbReference>
<evidence type="ECO:0000256" key="5">
    <source>
        <dbReference type="ARBA" id="ARBA00022723"/>
    </source>
</evidence>
<comment type="caution">
    <text evidence="12">Lacks conserved residue(s) required for the propagation of feature annotation.</text>
</comment>
<dbReference type="InterPro" id="IPR002173">
    <property type="entry name" value="Carboh/pur_kinase_PfkB_CS"/>
</dbReference>
<dbReference type="RefSeq" id="WP_045255975.1">
    <property type="nucleotide sequence ID" value="NZ_JYJB01000004.1"/>
</dbReference>
<feature type="binding site" evidence="12">
    <location>
        <position position="234"/>
    </location>
    <ligand>
        <name>substrate</name>
    </ligand>
</feature>
<feature type="binding site" evidence="12">
    <location>
        <position position="230"/>
    </location>
    <ligand>
        <name>K(+)</name>
        <dbReference type="ChEBI" id="CHEBI:29103"/>
    </ligand>
</feature>
<keyword evidence="4 12" id="KW-0808">Transferase</keyword>
<dbReference type="OrthoDB" id="9775849at2"/>
<dbReference type="InterPro" id="IPR002139">
    <property type="entry name" value="Ribo/fructo_kinase"/>
</dbReference>
<evidence type="ECO:0000313" key="14">
    <source>
        <dbReference type="EMBL" id="KJL49174.1"/>
    </source>
</evidence>
<dbReference type="Pfam" id="PF00294">
    <property type="entry name" value="PfkB"/>
    <property type="match status" value="1"/>
</dbReference>
<gene>
    <name evidence="12 14" type="primary">rbsK</name>
    <name evidence="14" type="ORF">RS84_00286</name>
</gene>
<comment type="function">
    <text evidence="12">Catalyzes the phosphorylation of ribose at O-5 in a reaction requiring ATP and magnesium. The resulting D-ribose-5-phosphate can then be used either for sythesis of nucleotides, histidine, and tryptophan, or as a component of the pentose phosphate pathway.</text>
</comment>
<dbReference type="GO" id="GO:0046872">
    <property type="term" value="F:metal ion binding"/>
    <property type="evidence" value="ECO:0007669"/>
    <property type="project" value="UniProtKB-KW"/>
</dbReference>
<evidence type="ECO:0000256" key="6">
    <source>
        <dbReference type="ARBA" id="ARBA00022741"/>
    </source>
</evidence>
<dbReference type="GO" id="GO:0005829">
    <property type="term" value="C:cytosol"/>
    <property type="evidence" value="ECO:0007669"/>
    <property type="project" value="TreeGrafter"/>
</dbReference>
<dbReference type="GO" id="GO:0004747">
    <property type="term" value="F:ribokinase activity"/>
    <property type="evidence" value="ECO:0007669"/>
    <property type="project" value="UniProtKB-UniRule"/>
</dbReference>
<dbReference type="GO" id="GO:0019303">
    <property type="term" value="P:D-ribose catabolic process"/>
    <property type="evidence" value="ECO:0007669"/>
    <property type="project" value="UniProtKB-UniRule"/>
</dbReference>
<proteinExistence type="inferred from homology"/>
<dbReference type="CDD" id="cd01174">
    <property type="entry name" value="ribokinase"/>
    <property type="match status" value="1"/>
</dbReference>
<protein>
    <recommendedName>
        <fullName evidence="3 12">Ribokinase</fullName>
        <shortName evidence="12">RK</shortName>
        <ecNumber evidence="2 12">2.7.1.15</ecNumber>
    </recommendedName>
</protein>
<feature type="binding site" evidence="12">
    <location>
        <begin position="46"/>
        <end position="50"/>
    </location>
    <ligand>
        <name>substrate</name>
    </ligand>
</feature>
<dbReference type="GO" id="GO:0005524">
    <property type="term" value="F:ATP binding"/>
    <property type="evidence" value="ECO:0007669"/>
    <property type="project" value="UniProtKB-UniRule"/>
</dbReference>
<comment type="caution">
    <text evidence="14">The sequence shown here is derived from an EMBL/GenBank/DDBJ whole genome shotgun (WGS) entry which is preliminary data.</text>
</comment>
<reference evidence="14 15" key="1">
    <citation type="submission" date="2015-02" db="EMBL/GenBank/DDBJ databases">
        <title>Draft genome sequences of ten Microbacterium spp. with emphasis on heavy metal contaminated environments.</title>
        <authorList>
            <person name="Corretto E."/>
        </authorList>
    </citation>
    <scope>NUCLEOTIDE SEQUENCE [LARGE SCALE GENOMIC DNA]</scope>
    <source>
        <strain evidence="14 15">SA35</strain>
    </source>
</reference>
<evidence type="ECO:0000256" key="1">
    <source>
        <dbReference type="ARBA" id="ARBA00005380"/>
    </source>
</evidence>
<keyword evidence="8 12" id="KW-0067">ATP-binding</keyword>